<reference evidence="2" key="1">
    <citation type="submission" date="2018-05" db="EMBL/GenBank/DDBJ databases">
        <authorList>
            <person name="Lanie J.A."/>
            <person name="Ng W.-L."/>
            <person name="Kazmierczak K.M."/>
            <person name="Andrzejewski T.M."/>
            <person name="Davidsen T.M."/>
            <person name="Wayne K.J."/>
            <person name="Tettelin H."/>
            <person name="Glass J.I."/>
            <person name="Rusch D."/>
            <person name="Podicherti R."/>
            <person name="Tsui H.-C.T."/>
            <person name="Winkler M.E."/>
        </authorList>
    </citation>
    <scope>NUCLEOTIDE SEQUENCE</scope>
</reference>
<protein>
    <submittedName>
        <fullName evidence="2">Uncharacterized protein</fullName>
    </submittedName>
</protein>
<accession>A0A383CVC8</accession>
<evidence type="ECO:0000313" key="2">
    <source>
        <dbReference type="EMBL" id="SVE36121.1"/>
    </source>
</evidence>
<dbReference type="EMBL" id="UINC01211987">
    <property type="protein sequence ID" value="SVE36121.1"/>
    <property type="molecule type" value="Genomic_DNA"/>
</dbReference>
<evidence type="ECO:0000256" key="1">
    <source>
        <dbReference type="SAM" id="MobiDB-lite"/>
    </source>
</evidence>
<sequence length="23" mass="2759">PEKKIKTQKLLKHSKINRNKIIT</sequence>
<dbReference type="AlphaFoldDB" id="A0A383CVC8"/>
<feature type="non-terminal residue" evidence="2">
    <location>
        <position position="23"/>
    </location>
</feature>
<feature type="region of interest" description="Disordered" evidence="1">
    <location>
        <begin position="1"/>
        <end position="23"/>
    </location>
</feature>
<proteinExistence type="predicted"/>
<gene>
    <name evidence="2" type="ORF">METZ01_LOCUS488975</name>
</gene>
<organism evidence="2">
    <name type="scientific">marine metagenome</name>
    <dbReference type="NCBI Taxonomy" id="408172"/>
    <lineage>
        <taxon>unclassified sequences</taxon>
        <taxon>metagenomes</taxon>
        <taxon>ecological metagenomes</taxon>
    </lineage>
</organism>
<feature type="non-terminal residue" evidence="2">
    <location>
        <position position="1"/>
    </location>
</feature>
<name>A0A383CVC8_9ZZZZ</name>